<dbReference type="Proteomes" id="UP000499080">
    <property type="component" value="Unassembled WGS sequence"/>
</dbReference>
<evidence type="ECO:0000313" key="2">
    <source>
        <dbReference type="Proteomes" id="UP000499080"/>
    </source>
</evidence>
<organism evidence="1 2">
    <name type="scientific">Araneus ventricosus</name>
    <name type="common">Orbweaver spider</name>
    <name type="synonym">Epeira ventricosa</name>
    <dbReference type="NCBI Taxonomy" id="182803"/>
    <lineage>
        <taxon>Eukaryota</taxon>
        <taxon>Metazoa</taxon>
        <taxon>Ecdysozoa</taxon>
        <taxon>Arthropoda</taxon>
        <taxon>Chelicerata</taxon>
        <taxon>Arachnida</taxon>
        <taxon>Araneae</taxon>
        <taxon>Araneomorphae</taxon>
        <taxon>Entelegynae</taxon>
        <taxon>Araneoidea</taxon>
        <taxon>Araneidae</taxon>
        <taxon>Araneus</taxon>
    </lineage>
</organism>
<sequence length="84" mass="9551">MMEGWQSGWEDEEGGRSTFNILPRVPTHPCCWEREEILFFTGHGPFPSYRKMSNLASSADCPYGNTNGTPLYYATECFLTASFQ</sequence>
<dbReference type="EMBL" id="BGPR01002313">
    <property type="protein sequence ID" value="GBM71451.1"/>
    <property type="molecule type" value="Genomic_DNA"/>
</dbReference>
<gene>
    <name evidence="1" type="ORF">AVEN_127414_1</name>
</gene>
<dbReference type="AlphaFoldDB" id="A0A4Y2I169"/>
<protein>
    <submittedName>
        <fullName evidence="1">Uncharacterized protein</fullName>
    </submittedName>
</protein>
<accession>A0A4Y2I169</accession>
<evidence type="ECO:0000313" key="1">
    <source>
        <dbReference type="EMBL" id="GBM71451.1"/>
    </source>
</evidence>
<comment type="caution">
    <text evidence="1">The sequence shown here is derived from an EMBL/GenBank/DDBJ whole genome shotgun (WGS) entry which is preliminary data.</text>
</comment>
<proteinExistence type="predicted"/>
<keyword evidence="2" id="KW-1185">Reference proteome</keyword>
<name>A0A4Y2I169_ARAVE</name>
<reference evidence="1 2" key="1">
    <citation type="journal article" date="2019" name="Sci. Rep.">
        <title>Orb-weaving spider Araneus ventricosus genome elucidates the spidroin gene catalogue.</title>
        <authorList>
            <person name="Kono N."/>
            <person name="Nakamura H."/>
            <person name="Ohtoshi R."/>
            <person name="Moran D.A.P."/>
            <person name="Shinohara A."/>
            <person name="Yoshida Y."/>
            <person name="Fujiwara M."/>
            <person name="Mori M."/>
            <person name="Tomita M."/>
            <person name="Arakawa K."/>
        </authorList>
    </citation>
    <scope>NUCLEOTIDE SEQUENCE [LARGE SCALE GENOMIC DNA]</scope>
</reference>